<dbReference type="Pfam" id="PF03496">
    <property type="entry name" value="ADPrib_exo_Tox"/>
    <property type="match status" value="1"/>
</dbReference>
<proteinExistence type="predicted"/>
<dbReference type="STRING" id="665126.ABB55_25965"/>
<reference evidence="3 4" key="1">
    <citation type="submission" date="2015-09" db="EMBL/GenBank/DDBJ databases">
        <authorList>
            <person name="Jackson K.R."/>
            <person name="Lunt B.L."/>
            <person name="Fisher J.N.B."/>
            <person name="Gardner A.V."/>
            <person name="Bailey M.E."/>
            <person name="Deus L.M."/>
            <person name="Earl A.S."/>
            <person name="Gibby P.D."/>
            <person name="Hartmann K.A."/>
            <person name="Liu J.E."/>
            <person name="Manci A.M."/>
            <person name="Nielsen D.A."/>
            <person name="Solomon M.B."/>
            <person name="Breakwell D.P."/>
            <person name="Burnett S.H."/>
            <person name="Grose J.H."/>
        </authorList>
    </citation>
    <scope>NUCLEOTIDE SEQUENCE [LARGE SCALE GENOMIC DNA]</scope>
    <source>
        <strain evidence="3 4">16</strain>
    </source>
</reference>
<accession>A0A0P6W9K5</accession>
<protein>
    <recommendedName>
        <fullName evidence="2">ADP ribosyltransferase domain-containing protein</fullName>
    </recommendedName>
</protein>
<feature type="region of interest" description="Disordered" evidence="1">
    <location>
        <begin position="1"/>
        <end position="23"/>
    </location>
</feature>
<dbReference type="AlphaFoldDB" id="A0A0P6W9K5"/>
<reference evidence="3 4" key="2">
    <citation type="submission" date="2015-10" db="EMBL/GenBank/DDBJ databases">
        <title>Draft Genome Sequence of Prosthecomicrobium hirschii ATCC 27832.</title>
        <authorList>
            <person name="Daniel J."/>
            <person name="Givan S.A."/>
            <person name="Brun Y.V."/>
            <person name="Brown P.J."/>
        </authorList>
    </citation>
    <scope>NUCLEOTIDE SEQUENCE [LARGE SCALE GENOMIC DNA]</scope>
    <source>
        <strain evidence="3 4">16</strain>
    </source>
</reference>
<keyword evidence="4" id="KW-1185">Reference proteome</keyword>
<dbReference type="RefSeq" id="WP_054361421.1">
    <property type="nucleotide sequence ID" value="NZ_JAPCYQ010000001.1"/>
</dbReference>
<dbReference type="SUPFAM" id="SSF56399">
    <property type="entry name" value="ADP-ribosylation"/>
    <property type="match status" value="1"/>
</dbReference>
<feature type="domain" description="ADP ribosyltransferase" evidence="2">
    <location>
        <begin position="129"/>
        <end position="268"/>
    </location>
</feature>
<comment type="caution">
    <text evidence="3">The sequence shown here is derived from an EMBL/GenBank/DDBJ whole genome shotgun (WGS) entry which is preliminary data.</text>
</comment>
<name>A0A0P6W9K5_9HYPH</name>
<dbReference type="Gene3D" id="3.90.176.10">
    <property type="entry name" value="Toxin ADP-ribosyltransferase, Chain A, domain 1"/>
    <property type="match status" value="1"/>
</dbReference>
<dbReference type="EMBL" id="LJYW01000001">
    <property type="protein sequence ID" value="KPL55254.1"/>
    <property type="molecule type" value="Genomic_DNA"/>
</dbReference>
<evidence type="ECO:0000256" key="1">
    <source>
        <dbReference type="SAM" id="MobiDB-lite"/>
    </source>
</evidence>
<gene>
    <name evidence="3" type="ORF">ABB55_25965</name>
</gene>
<dbReference type="GO" id="GO:0005576">
    <property type="term" value="C:extracellular region"/>
    <property type="evidence" value="ECO:0007669"/>
    <property type="project" value="InterPro"/>
</dbReference>
<evidence type="ECO:0000313" key="3">
    <source>
        <dbReference type="EMBL" id="KPL55254.1"/>
    </source>
</evidence>
<organism evidence="3 4">
    <name type="scientific">Prosthecodimorpha hirschii</name>
    <dbReference type="NCBI Taxonomy" id="665126"/>
    <lineage>
        <taxon>Bacteria</taxon>
        <taxon>Pseudomonadati</taxon>
        <taxon>Pseudomonadota</taxon>
        <taxon>Alphaproteobacteria</taxon>
        <taxon>Hyphomicrobiales</taxon>
        <taxon>Ancalomicrobiaceae</taxon>
        <taxon>Prosthecodimorpha</taxon>
    </lineage>
</organism>
<dbReference type="PROSITE" id="PS51996">
    <property type="entry name" value="TR_MART"/>
    <property type="match status" value="1"/>
</dbReference>
<dbReference type="OrthoDB" id="952090at2"/>
<evidence type="ECO:0000313" key="4">
    <source>
        <dbReference type="Proteomes" id="UP000048984"/>
    </source>
</evidence>
<dbReference type="Proteomes" id="UP000048984">
    <property type="component" value="Unassembled WGS sequence"/>
</dbReference>
<sequence>MADMNVNAPKGTHANFGIGTTQQNPTEVKGNAFTRFFSNLFDKIGKAFSSGGKKAEAQPKHDAGGGEVVFSATTSKKDIQRAKKEFRNSEMYQAVKDGDSGINKKNLETGMKVVLSRPECVKMMKDHGLTLGEAVGIFMYTTGDYTPINNQLRSGKPLSDDVSALNKEIISGMAKLPSYQGPSLTRLTDLPEHIADQYQPGNTVEPGGYSSTSTITTGAMDFLGGEFVMRIAVKGGSSGKDVQAFSNKQEENEILFPPGTQFKVLKRAEPQPDPYTMMGMPKKLEETKITLTLQEV</sequence>
<dbReference type="InterPro" id="IPR003540">
    <property type="entry name" value="ADP-ribosyltransferase"/>
</dbReference>
<evidence type="ECO:0000259" key="2">
    <source>
        <dbReference type="Pfam" id="PF03496"/>
    </source>
</evidence>